<dbReference type="EMBL" id="SRXT01000005">
    <property type="protein sequence ID" value="TGX52699.1"/>
    <property type="molecule type" value="Genomic_DNA"/>
</dbReference>
<proteinExistence type="predicted"/>
<gene>
    <name evidence="1" type="ORF">E5A73_13715</name>
</gene>
<dbReference type="RefSeq" id="WP_135964408.1">
    <property type="nucleotide sequence ID" value="NZ_SRXT01000005.1"/>
</dbReference>
<name>A0A4S1X904_9SPHN</name>
<dbReference type="OrthoDB" id="7559794at2"/>
<dbReference type="AlphaFoldDB" id="A0A4S1X904"/>
<protein>
    <recommendedName>
        <fullName evidence="3">Apea-like HEPN domain-containing protein</fullName>
    </recommendedName>
</protein>
<evidence type="ECO:0000313" key="1">
    <source>
        <dbReference type="EMBL" id="TGX52699.1"/>
    </source>
</evidence>
<keyword evidence="2" id="KW-1185">Reference proteome</keyword>
<dbReference type="Proteomes" id="UP000306147">
    <property type="component" value="Unassembled WGS sequence"/>
</dbReference>
<sequence length="466" mass="52128">MTKSELIMEILRELRVAQNQKWKPPTAGRVRRIVFPERLWLGDGRSLLATEAMLKAVSDYALILWENDQKLKPRFKIDELCQVAGRSFAVALSEIDLDLDDDQLQLIVSARVTDLLAEQIGQYNRPIDLTLGCHLIEGNGPYPLEVGPVRFEARELWRQRMLAAGKLSPITARRLLMRWNGKPLRKRVPSFDSSAEDAILDAIGECPVVCSVATDGLSGKYLQEKGLLTARLAMAAISLMWDRPSDGLRWMRLLYDRRRSHRHTVLFGSNAKVGSSSERADFPTGRYSEPELEESLSSYRWLFDQIGEALDGYVQPSQPVARPKVMSALFLSLWWFHEACREPLDQIATTKFAASMDALAADKKASGIVKLIGARLGAMPHDALMKDGRTTKAVIAQIYDAGRSRFIHGSSADYAHDWAPVRQSAEAVGRWLLVSCCDCLSQNPKIRDLEELGERISDAAGEAAYS</sequence>
<organism evidence="1 2">
    <name type="scientific">Sphingomonas gei</name>
    <dbReference type="NCBI Taxonomy" id="1395960"/>
    <lineage>
        <taxon>Bacteria</taxon>
        <taxon>Pseudomonadati</taxon>
        <taxon>Pseudomonadota</taxon>
        <taxon>Alphaproteobacteria</taxon>
        <taxon>Sphingomonadales</taxon>
        <taxon>Sphingomonadaceae</taxon>
        <taxon>Sphingomonas</taxon>
    </lineage>
</organism>
<evidence type="ECO:0008006" key="3">
    <source>
        <dbReference type="Google" id="ProtNLM"/>
    </source>
</evidence>
<accession>A0A4S1X904</accession>
<evidence type="ECO:0000313" key="2">
    <source>
        <dbReference type="Proteomes" id="UP000306147"/>
    </source>
</evidence>
<comment type="caution">
    <text evidence="1">The sequence shown here is derived from an EMBL/GenBank/DDBJ whole genome shotgun (WGS) entry which is preliminary data.</text>
</comment>
<reference evidence="1 2" key="1">
    <citation type="submission" date="2019-04" db="EMBL/GenBank/DDBJ databases">
        <title>Sphingomonas psychrotolerans sp. nov., isolated from soil in the Tianshan Mountains, Xinjiang, China.</title>
        <authorList>
            <person name="Luo Y."/>
            <person name="Sheng H."/>
        </authorList>
    </citation>
    <scope>NUCLEOTIDE SEQUENCE [LARGE SCALE GENOMIC DNA]</scope>
    <source>
        <strain evidence="1 2">ZFGT-11</strain>
    </source>
</reference>